<evidence type="ECO:0008006" key="7">
    <source>
        <dbReference type="Google" id="ProtNLM"/>
    </source>
</evidence>
<dbReference type="SMART" id="SM00411">
    <property type="entry name" value="BHL"/>
    <property type="match status" value="1"/>
</dbReference>
<organism evidence="5 6">
    <name type="scientific">Segatella maculosa OT 289</name>
    <dbReference type="NCBI Taxonomy" id="999422"/>
    <lineage>
        <taxon>Bacteria</taxon>
        <taxon>Pseudomonadati</taxon>
        <taxon>Bacteroidota</taxon>
        <taxon>Bacteroidia</taxon>
        <taxon>Bacteroidales</taxon>
        <taxon>Prevotellaceae</taxon>
        <taxon>Segatella</taxon>
    </lineage>
</organism>
<evidence type="ECO:0000313" key="5">
    <source>
        <dbReference type="EMBL" id="EHO73722.1"/>
    </source>
</evidence>
<reference evidence="5 6" key="1">
    <citation type="submission" date="2011-12" db="EMBL/GenBank/DDBJ databases">
        <title>The Genome Sequence of Prevotella maculosa OT 289.</title>
        <authorList>
            <consortium name="The Broad Institute Genome Sequencing Platform"/>
            <person name="Earl A."/>
            <person name="Ward D."/>
            <person name="Feldgarden M."/>
            <person name="Gevers D."/>
            <person name="Izard J."/>
            <person name="Blanton J.M."/>
            <person name="Mathney J."/>
            <person name="Tanner A.C."/>
            <person name="Dewhirst F.E."/>
            <person name="Young S.K."/>
            <person name="Zeng Q."/>
            <person name="Gargeya S."/>
            <person name="Fitzgerald M."/>
            <person name="Haas B."/>
            <person name="Abouelleil A."/>
            <person name="Alvarado L."/>
            <person name="Arachchi H.M."/>
            <person name="Berlin A."/>
            <person name="Chapman S.B."/>
            <person name="Gearin G."/>
            <person name="Goldberg J."/>
            <person name="Griggs A."/>
            <person name="Gujja S."/>
            <person name="Hansen M."/>
            <person name="Heiman D."/>
            <person name="Howarth C."/>
            <person name="Larimer J."/>
            <person name="Lui A."/>
            <person name="MacDonald P.J.P."/>
            <person name="McCowen C."/>
            <person name="Montmayeur A."/>
            <person name="Murphy C."/>
            <person name="Neiman D."/>
            <person name="Pearson M."/>
            <person name="Priest M."/>
            <person name="Roberts A."/>
            <person name="Saif S."/>
            <person name="Shea T."/>
            <person name="Sisk P."/>
            <person name="Stolte C."/>
            <person name="Sykes S."/>
            <person name="Wortman J."/>
            <person name="Nusbaum C."/>
            <person name="Birren B."/>
        </authorList>
    </citation>
    <scope>NUCLEOTIDE SEQUENCE [LARGE SCALE GENOMIC DNA]</scope>
    <source>
        <strain evidence="5 6">OT 289</strain>
    </source>
</reference>
<proteinExistence type="inferred from homology"/>
<keyword evidence="4" id="KW-0472">Membrane</keyword>
<dbReference type="Proteomes" id="UP000003167">
    <property type="component" value="Unassembled WGS sequence"/>
</dbReference>
<keyword evidence="2" id="KW-0238">DNA-binding</keyword>
<dbReference type="GO" id="GO:0003677">
    <property type="term" value="F:DNA binding"/>
    <property type="evidence" value="ECO:0007669"/>
    <property type="project" value="UniProtKB-KW"/>
</dbReference>
<feature type="transmembrane region" description="Helical" evidence="4">
    <location>
        <begin position="203"/>
        <end position="227"/>
    </location>
</feature>
<dbReference type="InterPro" id="IPR000119">
    <property type="entry name" value="Hist_DNA-bd"/>
</dbReference>
<protein>
    <recommendedName>
        <fullName evidence="7">DNA-binding protein HU</fullName>
    </recommendedName>
</protein>
<dbReference type="PATRIC" id="fig|999422.3.peg.289"/>
<dbReference type="GO" id="GO:0005829">
    <property type="term" value="C:cytosol"/>
    <property type="evidence" value="ECO:0007669"/>
    <property type="project" value="TreeGrafter"/>
</dbReference>
<keyword evidence="6" id="KW-1185">Reference proteome</keyword>
<comment type="caution">
    <text evidence="5">The sequence shown here is derived from an EMBL/GenBank/DDBJ whole genome shotgun (WGS) entry which is preliminary data.</text>
</comment>
<evidence type="ECO:0000256" key="4">
    <source>
        <dbReference type="SAM" id="Phobius"/>
    </source>
</evidence>
<accession>H1HJF2</accession>
<evidence type="ECO:0000313" key="6">
    <source>
        <dbReference type="Proteomes" id="UP000003167"/>
    </source>
</evidence>
<dbReference type="STRING" id="999422.HMPREF9944_00296"/>
<sequence>MEEKQMRNLKDIARYLVDKHELKTSDAERFVLSMIDVINEGLQRERQVKIKGLGTFKVTSVSSRESVDVNTGERIVIDGRDKISFVPDNSMKELVNRPFSEFETVVVGDGVELEDKPIDGLLDKQSEIVEEQMEKESNKHGSLVTTIEQAEFETTSHKEDVEEEALVPQSSFSLNVPSEVVNIDDEEKDETEQSVPSSGWSPFAIKTLIVSAIVLFVLLGGAISYLFMELHRRDMRIEALITQVGKRQAVIHNTQPTAGTKQIENKVSDITPKVKPDDAYAEMNRSDARVRTGAYRIVGVKQVLKARAGQTLRSISRQQLGPGMECYLEVMNKNKELKEGDVVKIPKLELKRHR</sequence>
<gene>
    <name evidence="5" type="ORF">HMPREF9944_00296</name>
</gene>
<comment type="similarity">
    <text evidence="1 3">Belongs to the bacterial histone-like protein family.</text>
</comment>
<evidence type="ECO:0000256" key="3">
    <source>
        <dbReference type="RuleBase" id="RU003939"/>
    </source>
</evidence>
<dbReference type="PANTHER" id="PTHR33175">
    <property type="entry name" value="DNA-BINDING PROTEIN HU"/>
    <property type="match status" value="1"/>
</dbReference>
<dbReference type="Gene3D" id="4.10.520.10">
    <property type="entry name" value="IHF-like DNA-binding proteins"/>
    <property type="match status" value="1"/>
</dbReference>
<dbReference type="EMBL" id="AGEK01000014">
    <property type="protein sequence ID" value="EHO73722.1"/>
    <property type="molecule type" value="Genomic_DNA"/>
</dbReference>
<keyword evidence="4" id="KW-0812">Transmembrane</keyword>
<dbReference type="InterPro" id="IPR010992">
    <property type="entry name" value="IHF-like_DNA-bd_dom_sf"/>
</dbReference>
<dbReference type="AlphaFoldDB" id="H1HJF2"/>
<dbReference type="GO" id="GO:0030527">
    <property type="term" value="F:structural constituent of chromatin"/>
    <property type="evidence" value="ECO:0007669"/>
    <property type="project" value="InterPro"/>
</dbReference>
<name>H1HJF2_9BACT</name>
<dbReference type="Pfam" id="PF00216">
    <property type="entry name" value="Bac_DNA_binding"/>
    <property type="match status" value="1"/>
</dbReference>
<dbReference type="SUPFAM" id="SSF47729">
    <property type="entry name" value="IHF-like DNA-binding proteins"/>
    <property type="match status" value="1"/>
</dbReference>
<keyword evidence="4" id="KW-1133">Transmembrane helix</keyword>
<dbReference type="RefSeq" id="WP_008563927.1">
    <property type="nucleotide sequence ID" value="NZ_JH594500.1"/>
</dbReference>
<evidence type="ECO:0000256" key="1">
    <source>
        <dbReference type="ARBA" id="ARBA00010529"/>
    </source>
</evidence>
<dbReference type="HOGENOM" id="CLU_029436_1_0_10"/>
<dbReference type="PANTHER" id="PTHR33175:SF2">
    <property type="entry name" value="INTEGRATION HOST FACTOR SUBUNIT ALPHA"/>
    <property type="match status" value="1"/>
</dbReference>
<evidence type="ECO:0000256" key="2">
    <source>
        <dbReference type="ARBA" id="ARBA00023125"/>
    </source>
</evidence>